<evidence type="ECO:0000256" key="1">
    <source>
        <dbReference type="SAM" id="MobiDB-lite"/>
    </source>
</evidence>
<sequence>MNGAGGAAAMQDDYTASAESNSKDPHDWGRAMAAAMSALAAQSSTEGSSHTDLFGRDMRLMVTETAEGVRITLSWTPAGLSPA</sequence>
<reference evidence="2 3" key="1">
    <citation type="submission" date="2020-04" db="EMBL/GenBank/DDBJ databases">
        <title>Arthrobacter sp. nov.</title>
        <authorList>
            <person name="Liu S."/>
        </authorList>
    </citation>
    <scope>NUCLEOTIDE SEQUENCE [LARGE SCALE GENOMIC DNA]</scope>
    <source>
        <strain evidence="2 3">E918</strain>
    </source>
</reference>
<comment type="caution">
    <text evidence="2">The sequence shown here is derived from an EMBL/GenBank/DDBJ whole genome shotgun (WGS) entry which is preliminary data.</text>
</comment>
<protein>
    <submittedName>
        <fullName evidence="2">Uncharacterized protein</fullName>
    </submittedName>
</protein>
<gene>
    <name evidence="2" type="ORF">HGG74_06105</name>
</gene>
<dbReference type="EMBL" id="JAAZSQ010000004">
    <property type="protein sequence ID" value="NKX54122.1"/>
    <property type="molecule type" value="Genomic_DNA"/>
</dbReference>
<evidence type="ECO:0000313" key="2">
    <source>
        <dbReference type="EMBL" id="NKX54122.1"/>
    </source>
</evidence>
<name>A0A7X6HED1_9MICC</name>
<accession>A0A7X6HED1</accession>
<dbReference type="RefSeq" id="WP_168485474.1">
    <property type="nucleotide sequence ID" value="NZ_JAAZSQ010000004.1"/>
</dbReference>
<dbReference type="Proteomes" id="UP000544090">
    <property type="component" value="Unassembled WGS sequence"/>
</dbReference>
<keyword evidence="3" id="KW-1185">Reference proteome</keyword>
<organism evidence="2 3">
    <name type="scientific">Arthrobacter mobilis</name>
    <dbReference type="NCBI Taxonomy" id="2724944"/>
    <lineage>
        <taxon>Bacteria</taxon>
        <taxon>Bacillati</taxon>
        <taxon>Actinomycetota</taxon>
        <taxon>Actinomycetes</taxon>
        <taxon>Micrococcales</taxon>
        <taxon>Micrococcaceae</taxon>
        <taxon>Arthrobacter</taxon>
    </lineage>
</organism>
<feature type="region of interest" description="Disordered" evidence="1">
    <location>
        <begin position="1"/>
        <end position="30"/>
    </location>
</feature>
<evidence type="ECO:0000313" key="3">
    <source>
        <dbReference type="Proteomes" id="UP000544090"/>
    </source>
</evidence>
<dbReference type="AlphaFoldDB" id="A0A7X6HED1"/>
<proteinExistence type="predicted"/>